<protein>
    <submittedName>
        <fullName evidence="6">Aldehyde dehydrogenase (NAD+)</fullName>
    </submittedName>
</protein>
<evidence type="ECO:0000256" key="1">
    <source>
        <dbReference type="ARBA" id="ARBA00009986"/>
    </source>
</evidence>
<dbReference type="Gene3D" id="3.40.605.10">
    <property type="entry name" value="Aldehyde Dehydrogenase, Chain A, domain 1"/>
    <property type="match status" value="1"/>
</dbReference>
<dbReference type="InterPro" id="IPR016161">
    <property type="entry name" value="Ald_DH/histidinol_DH"/>
</dbReference>
<accession>A0A8G2FY66</accession>
<evidence type="ECO:0000313" key="6">
    <source>
        <dbReference type="EMBL" id="SMD31571.1"/>
    </source>
</evidence>
<evidence type="ECO:0000256" key="3">
    <source>
        <dbReference type="ARBA" id="ARBA00023002"/>
    </source>
</evidence>
<keyword evidence="7" id="KW-1185">Reference proteome</keyword>
<dbReference type="Proteomes" id="UP000192315">
    <property type="component" value="Unassembled WGS sequence"/>
</dbReference>
<evidence type="ECO:0000256" key="4">
    <source>
        <dbReference type="ARBA" id="ARBA00023027"/>
    </source>
</evidence>
<dbReference type="Gene3D" id="3.40.309.10">
    <property type="entry name" value="Aldehyde Dehydrogenase, Chain A, domain 2"/>
    <property type="match status" value="1"/>
</dbReference>
<dbReference type="Pfam" id="PF00171">
    <property type="entry name" value="Aldedh"/>
    <property type="match status" value="1"/>
</dbReference>
<dbReference type="FunFam" id="3.40.309.10:FF:000018">
    <property type="entry name" value="Alpha-aminoadipic semialdehyde dehydrogenase"/>
    <property type="match status" value="1"/>
</dbReference>
<comment type="similarity">
    <text evidence="1">Belongs to the aldehyde dehydrogenase family.</text>
</comment>
<organism evidence="6 7">
    <name type="scientific">Picrophilus torridus (strain ATCC 700027 / DSM 9790 / JCM 10055 / NBRC 100828 / KAW 2/3)</name>
    <dbReference type="NCBI Taxonomy" id="1122961"/>
    <lineage>
        <taxon>Archaea</taxon>
        <taxon>Methanobacteriati</taxon>
        <taxon>Thermoplasmatota</taxon>
        <taxon>Thermoplasmata</taxon>
        <taxon>Thermoplasmatales</taxon>
        <taxon>Picrophilaceae</taxon>
        <taxon>Picrophilus</taxon>
    </lineage>
</organism>
<feature type="domain" description="Aldehyde dehydrogenase" evidence="5">
    <location>
        <begin position="25"/>
        <end position="492"/>
    </location>
</feature>
<name>A0A8G2FY66_PICTO</name>
<dbReference type="InterPro" id="IPR016163">
    <property type="entry name" value="Ald_DH_C"/>
</dbReference>
<evidence type="ECO:0000256" key="2">
    <source>
        <dbReference type="ARBA" id="ARBA00011881"/>
    </source>
</evidence>
<dbReference type="GO" id="GO:0004029">
    <property type="term" value="F:aldehyde dehydrogenase (NAD+) activity"/>
    <property type="evidence" value="ECO:0007669"/>
    <property type="project" value="InterPro"/>
</dbReference>
<comment type="caution">
    <text evidence="6">The sequence shown here is derived from an EMBL/GenBank/DDBJ whole genome shotgun (WGS) entry which is preliminary data.</text>
</comment>
<dbReference type="InterPro" id="IPR044638">
    <property type="entry name" value="ALDH7A1-like"/>
</dbReference>
<keyword evidence="3" id="KW-0560">Oxidoreductase</keyword>
<sequence length="510" mass="56020">MKMDMNVFHDLGLEEVNSGVYDGEWARPSGKMIDVKSPIDGSYIARVSMATESDYERIISRAVEEFKKWRMIPAPKRGIIIKEIGDELRKEKKNLGKIVTMEVGKTASEGEGEIQEMIDVSDLALGLSRQLYGLTIASERPYHRMYEQWIPLGPVAVISSFNFPASVWSWNAFIAAVDGDVVIWKPSSKAALTAVAVMRVIERVLKRNNAPNIFFLMVSPGHDGGEWIANDKRIPLVSFTGSVAVGKKISENVAKRLGKTILELGGNNGAIVSDKSDINIALRGVVFGALATAGQRCTTTRRVIVQENIYDDFLERLKNAYSTIKVGDPRDKGVLVGPLIDEDAVKNYERAIETAIKQGGKLVFGGRRIKISGCENGHYVMPAIIEAKPDMAIVSEETFAPILYVMKYKNIEEAIEIHNSVPQGLSSSIFTNDLREEEAFLSAYGSDCGLANVNTSTAGAEIGGAFGGEKDTGGGRESGSDAWKYYMRRQTVTKNWGKTLPLAQDVVFDF</sequence>
<dbReference type="RefSeq" id="WP_084273238.1">
    <property type="nucleotide sequence ID" value="NZ_FWYE01000005.1"/>
</dbReference>
<dbReference type="AlphaFoldDB" id="A0A8G2FY66"/>
<dbReference type="PANTHER" id="PTHR43521:SF1">
    <property type="entry name" value="ALPHA-AMINOADIPIC SEMIALDEHYDE DEHYDROGENASE"/>
    <property type="match status" value="1"/>
</dbReference>
<proteinExistence type="inferred from homology"/>
<evidence type="ECO:0000259" key="5">
    <source>
        <dbReference type="Pfam" id="PF00171"/>
    </source>
</evidence>
<evidence type="ECO:0000313" key="7">
    <source>
        <dbReference type="Proteomes" id="UP000192315"/>
    </source>
</evidence>
<dbReference type="InterPro" id="IPR016162">
    <property type="entry name" value="Ald_DH_N"/>
</dbReference>
<dbReference type="CDD" id="cd07130">
    <property type="entry name" value="ALDH_F7_AASADH"/>
    <property type="match status" value="1"/>
</dbReference>
<keyword evidence="4" id="KW-0520">NAD</keyword>
<dbReference type="SUPFAM" id="SSF53720">
    <property type="entry name" value="ALDH-like"/>
    <property type="match status" value="1"/>
</dbReference>
<dbReference type="InterPro" id="IPR015590">
    <property type="entry name" value="Aldehyde_DH_dom"/>
</dbReference>
<gene>
    <name evidence="6" type="ORF">SAMN02745355_1523</name>
</gene>
<dbReference type="EMBL" id="FWYE01000005">
    <property type="protein sequence ID" value="SMD31571.1"/>
    <property type="molecule type" value="Genomic_DNA"/>
</dbReference>
<comment type="subunit">
    <text evidence="2">Homotetramer.</text>
</comment>
<dbReference type="PANTHER" id="PTHR43521">
    <property type="entry name" value="ALPHA-AMINOADIPIC SEMIALDEHYDE DEHYDROGENASE"/>
    <property type="match status" value="1"/>
</dbReference>
<reference evidence="6 7" key="1">
    <citation type="submission" date="2017-04" db="EMBL/GenBank/DDBJ databases">
        <authorList>
            <person name="Varghese N."/>
            <person name="Submissions S."/>
        </authorList>
    </citation>
    <scope>NUCLEOTIDE SEQUENCE [LARGE SCALE GENOMIC DNA]</scope>
    <source>
        <strain evidence="6 7">DSM 9789</strain>
    </source>
</reference>